<protein>
    <submittedName>
        <fullName evidence="2">Uncharacterized protein</fullName>
    </submittedName>
</protein>
<gene>
    <name evidence="2" type="ORF">LCGC14_2546100</name>
</gene>
<keyword evidence="1" id="KW-0472">Membrane</keyword>
<keyword evidence="1" id="KW-1133">Transmembrane helix</keyword>
<feature type="transmembrane region" description="Helical" evidence="1">
    <location>
        <begin position="20"/>
        <end position="40"/>
    </location>
</feature>
<proteinExistence type="predicted"/>
<evidence type="ECO:0000313" key="2">
    <source>
        <dbReference type="EMBL" id="KKL11409.1"/>
    </source>
</evidence>
<organism evidence="2">
    <name type="scientific">marine sediment metagenome</name>
    <dbReference type="NCBI Taxonomy" id="412755"/>
    <lineage>
        <taxon>unclassified sequences</taxon>
        <taxon>metagenomes</taxon>
        <taxon>ecological metagenomes</taxon>
    </lineage>
</organism>
<keyword evidence="1" id="KW-0812">Transmembrane</keyword>
<reference evidence="2" key="1">
    <citation type="journal article" date="2015" name="Nature">
        <title>Complex archaea that bridge the gap between prokaryotes and eukaryotes.</title>
        <authorList>
            <person name="Spang A."/>
            <person name="Saw J.H."/>
            <person name="Jorgensen S.L."/>
            <person name="Zaremba-Niedzwiedzka K."/>
            <person name="Martijn J."/>
            <person name="Lind A.E."/>
            <person name="van Eijk R."/>
            <person name="Schleper C."/>
            <person name="Guy L."/>
            <person name="Ettema T.J."/>
        </authorList>
    </citation>
    <scope>NUCLEOTIDE SEQUENCE</scope>
</reference>
<name>A0A0F9AP85_9ZZZZ</name>
<dbReference type="EMBL" id="LAZR01041665">
    <property type="protein sequence ID" value="KKL11409.1"/>
    <property type="molecule type" value="Genomic_DNA"/>
</dbReference>
<evidence type="ECO:0000256" key="1">
    <source>
        <dbReference type="SAM" id="Phobius"/>
    </source>
</evidence>
<dbReference type="AlphaFoldDB" id="A0A0F9AP85"/>
<accession>A0A0F9AP85</accession>
<sequence length="53" mass="5975">MNWISIYKENVEGGVSPTIMIIGFIGMIFAIIYAITGYIANKRKSNMNQNHNP</sequence>
<comment type="caution">
    <text evidence="2">The sequence shown here is derived from an EMBL/GenBank/DDBJ whole genome shotgun (WGS) entry which is preliminary data.</text>
</comment>